<dbReference type="PANTHER" id="PTHR46289">
    <property type="entry name" value="52 KDA REPRESSOR OF THE INHIBITOR OF THE PROTEIN KINASE-LIKE PROTEIN-RELATED"/>
    <property type="match status" value="1"/>
</dbReference>
<name>A0A8D9BWK7_9HEMI</name>
<evidence type="ECO:0000259" key="1">
    <source>
        <dbReference type="Pfam" id="PF05699"/>
    </source>
</evidence>
<dbReference type="InterPro" id="IPR008906">
    <property type="entry name" value="HATC_C_dom"/>
</dbReference>
<accession>A0A8D9BWK7</accession>
<dbReference type="AlphaFoldDB" id="A0A8D9BWK7"/>
<dbReference type="InterPro" id="IPR052958">
    <property type="entry name" value="IFN-induced_PKR_regulator"/>
</dbReference>
<reference evidence="2" key="1">
    <citation type="submission" date="2021-05" db="EMBL/GenBank/DDBJ databases">
        <authorList>
            <person name="Alioto T."/>
            <person name="Alioto T."/>
            <person name="Gomez Garrido J."/>
        </authorList>
    </citation>
    <scope>NUCLEOTIDE SEQUENCE</scope>
</reference>
<dbReference type="PANTHER" id="PTHR46289:SF14">
    <property type="entry name" value="DUF4371 DOMAIN-CONTAINING PROTEIN"/>
    <property type="match status" value="1"/>
</dbReference>
<proteinExistence type="predicted"/>
<dbReference type="SUPFAM" id="SSF53098">
    <property type="entry name" value="Ribonuclease H-like"/>
    <property type="match status" value="1"/>
</dbReference>
<dbReference type="Pfam" id="PF05699">
    <property type="entry name" value="Dimer_Tnp_hAT"/>
    <property type="match status" value="1"/>
</dbReference>
<dbReference type="EMBL" id="HBUF01661864">
    <property type="protein sequence ID" value="CAG6788826.1"/>
    <property type="molecule type" value="Transcribed_RNA"/>
</dbReference>
<evidence type="ECO:0000313" key="2">
    <source>
        <dbReference type="EMBL" id="CAG6788826.1"/>
    </source>
</evidence>
<feature type="domain" description="HAT C-terminal dimerisation" evidence="1">
    <location>
        <begin position="164"/>
        <end position="231"/>
    </location>
</feature>
<dbReference type="InterPro" id="IPR012337">
    <property type="entry name" value="RNaseH-like_sf"/>
</dbReference>
<organism evidence="2">
    <name type="scientific">Cacopsylla melanoneura</name>
    <dbReference type="NCBI Taxonomy" id="428564"/>
    <lineage>
        <taxon>Eukaryota</taxon>
        <taxon>Metazoa</taxon>
        <taxon>Ecdysozoa</taxon>
        <taxon>Arthropoda</taxon>
        <taxon>Hexapoda</taxon>
        <taxon>Insecta</taxon>
        <taxon>Pterygota</taxon>
        <taxon>Neoptera</taxon>
        <taxon>Paraneoptera</taxon>
        <taxon>Hemiptera</taxon>
        <taxon>Sternorrhyncha</taxon>
        <taxon>Psylloidea</taxon>
        <taxon>Psyllidae</taxon>
        <taxon>Psyllinae</taxon>
        <taxon>Cacopsylla</taxon>
    </lineage>
</organism>
<sequence length="254" mass="29573">MTVPLSKYLQKPDISLISALTHVDNVTSSLTNMRADNQTFDNIFERAEKISQEVHEEPIKLPRLCSKQTSRTNPPFATKNEYFRRALFLPCLDSLLTSLTNRFTNNREILEAFEILLPKNTNLKEVSKLEALRPYYKEQTSDSEIRAEYHIWSQKWENTSQEVPRSILSIIDNCDKNFFPNIQYLLCVLATLPVSTCEVERSFSTLKRIKNYLRNKMDIDRLNGLALMSIHYPFCFTANDVLEELAKKTRQIIL</sequence>
<protein>
    <submittedName>
        <fullName evidence="2">52 kDa repressor of the inhibitor of the protein kinase</fullName>
    </submittedName>
</protein>
<dbReference type="GO" id="GO:0046983">
    <property type="term" value="F:protein dimerization activity"/>
    <property type="evidence" value="ECO:0007669"/>
    <property type="project" value="InterPro"/>
</dbReference>